<feature type="compositionally biased region" description="Basic and acidic residues" evidence="1">
    <location>
        <begin position="124"/>
        <end position="135"/>
    </location>
</feature>
<dbReference type="AlphaFoldDB" id="A0A846N282"/>
<feature type="compositionally biased region" description="Polar residues" evidence="1">
    <location>
        <begin position="72"/>
        <end position="87"/>
    </location>
</feature>
<evidence type="ECO:0000313" key="3">
    <source>
        <dbReference type="Proteomes" id="UP000570514"/>
    </source>
</evidence>
<evidence type="ECO:0000313" key="2">
    <source>
        <dbReference type="EMBL" id="NIK89846.1"/>
    </source>
</evidence>
<protein>
    <recommendedName>
        <fullName evidence="4">DUF2934 domain-containing protein</fullName>
    </recommendedName>
</protein>
<gene>
    <name evidence="2" type="ORF">FHS83_003164</name>
</gene>
<dbReference type="Pfam" id="PF11154">
    <property type="entry name" value="DUF2934"/>
    <property type="match status" value="1"/>
</dbReference>
<feature type="compositionally biased region" description="Low complexity" evidence="1">
    <location>
        <begin position="105"/>
        <end position="117"/>
    </location>
</feature>
<proteinExistence type="predicted"/>
<evidence type="ECO:0008006" key="4">
    <source>
        <dbReference type="Google" id="ProtNLM"/>
    </source>
</evidence>
<comment type="caution">
    <text evidence="2">The sequence shown here is derived from an EMBL/GenBank/DDBJ whole genome shotgun (WGS) entry which is preliminary data.</text>
</comment>
<keyword evidence="3" id="KW-1185">Reference proteome</keyword>
<dbReference type="Proteomes" id="UP000570514">
    <property type="component" value="Unassembled WGS sequence"/>
</dbReference>
<dbReference type="EMBL" id="JAASRM010000001">
    <property type="protein sequence ID" value="NIK89846.1"/>
    <property type="molecule type" value="Genomic_DNA"/>
</dbReference>
<dbReference type="RefSeq" id="WP_208414900.1">
    <property type="nucleotide sequence ID" value="NZ_BAAADC010000001.1"/>
</dbReference>
<sequence>MPFHYALNGVAASRVVAAEANRAGNAMDRDEHIRNRAHSIWESEGRPHGRDVEHWQRASRELDGHKGDGLGSEQSPGEVSPSGTLTGSHPPAATPTGRDPKGTTPPDADAGALAGDPVSGLSDIPDRMAVDDLKIDGPGPSDNQPATGRSKLVGS</sequence>
<feature type="compositionally biased region" description="Basic and acidic residues" evidence="1">
    <location>
        <begin position="38"/>
        <end position="68"/>
    </location>
</feature>
<dbReference type="InterPro" id="IPR021327">
    <property type="entry name" value="DUF2934"/>
</dbReference>
<evidence type="ECO:0000256" key="1">
    <source>
        <dbReference type="SAM" id="MobiDB-lite"/>
    </source>
</evidence>
<organism evidence="2 3">
    <name type="scientific">Rhizomicrobium palustre</name>
    <dbReference type="NCBI Taxonomy" id="189966"/>
    <lineage>
        <taxon>Bacteria</taxon>
        <taxon>Pseudomonadati</taxon>
        <taxon>Pseudomonadota</taxon>
        <taxon>Alphaproteobacteria</taxon>
        <taxon>Micropepsales</taxon>
        <taxon>Micropepsaceae</taxon>
        <taxon>Rhizomicrobium</taxon>
    </lineage>
</organism>
<reference evidence="2 3" key="1">
    <citation type="submission" date="2020-03" db="EMBL/GenBank/DDBJ databases">
        <title>Genomic Encyclopedia of Type Strains, Phase IV (KMG-IV): sequencing the most valuable type-strain genomes for metagenomic binning, comparative biology and taxonomic classification.</title>
        <authorList>
            <person name="Goeker M."/>
        </authorList>
    </citation>
    <scope>NUCLEOTIDE SEQUENCE [LARGE SCALE GENOMIC DNA]</scope>
    <source>
        <strain evidence="2 3">DSM 19867</strain>
    </source>
</reference>
<accession>A0A846N282</accession>
<name>A0A846N282_9PROT</name>
<feature type="region of interest" description="Disordered" evidence="1">
    <location>
        <begin position="38"/>
        <end position="155"/>
    </location>
</feature>